<feature type="compositionally biased region" description="Low complexity" evidence="1">
    <location>
        <begin position="165"/>
        <end position="178"/>
    </location>
</feature>
<feature type="compositionally biased region" description="Pro residues" evidence="1">
    <location>
        <begin position="473"/>
        <end position="484"/>
    </location>
</feature>
<feature type="compositionally biased region" description="Low complexity" evidence="1">
    <location>
        <begin position="104"/>
        <end position="115"/>
    </location>
</feature>
<organism evidence="3 4">
    <name type="scientific">Choiromyces venosus 120613-1</name>
    <dbReference type="NCBI Taxonomy" id="1336337"/>
    <lineage>
        <taxon>Eukaryota</taxon>
        <taxon>Fungi</taxon>
        <taxon>Dikarya</taxon>
        <taxon>Ascomycota</taxon>
        <taxon>Pezizomycotina</taxon>
        <taxon>Pezizomycetes</taxon>
        <taxon>Pezizales</taxon>
        <taxon>Tuberaceae</taxon>
        <taxon>Choiromyces</taxon>
    </lineage>
</organism>
<proteinExistence type="predicted"/>
<dbReference type="AlphaFoldDB" id="A0A3N4KC99"/>
<feature type="compositionally biased region" description="Low complexity" evidence="1">
    <location>
        <begin position="393"/>
        <end position="406"/>
    </location>
</feature>
<evidence type="ECO:0000313" key="4">
    <source>
        <dbReference type="Proteomes" id="UP000276215"/>
    </source>
</evidence>
<accession>A0A3N4KC99</accession>
<reference evidence="3 4" key="1">
    <citation type="journal article" date="2018" name="Nat. Ecol. Evol.">
        <title>Pezizomycetes genomes reveal the molecular basis of ectomycorrhizal truffle lifestyle.</title>
        <authorList>
            <person name="Murat C."/>
            <person name="Payen T."/>
            <person name="Noel B."/>
            <person name="Kuo A."/>
            <person name="Morin E."/>
            <person name="Chen J."/>
            <person name="Kohler A."/>
            <person name="Krizsan K."/>
            <person name="Balestrini R."/>
            <person name="Da Silva C."/>
            <person name="Montanini B."/>
            <person name="Hainaut M."/>
            <person name="Levati E."/>
            <person name="Barry K.W."/>
            <person name="Belfiori B."/>
            <person name="Cichocki N."/>
            <person name="Clum A."/>
            <person name="Dockter R.B."/>
            <person name="Fauchery L."/>
            <person name="Guy J."/>
            <person name="Iotti M."/>
            <person name="Le Tacon F."/>
            <person name="Lindquist E.A."/>
            <person name="Lipzen A."/>
            <person name="Malagnac F."/>
            <person name="Mello A."/>
            <person name="Molinier V."/>
            <person name="Miyauchi S."/>
            <person name="Poulain J."/>
            <person name="Riccioni C."/>
            <person name="Rubini A."/>
            <person name="Sitrit Y."/>
            <person name="Splivallo R."/>
            <person name="Traeger S."/>
            <person name="Wang M."/>
            <person name="Zifcakova L."/>
            <person name="Wipf D."/>
            <person name="Zambonelli A."/>
            <person name="Paolocci F."/>
            <person name="Nowrousian M."/>
            <person name="Ottonello S."/>
            <person name="Baldrian P."/>
            <person name="Spatafora J.W."/>
            <person name="Henrissat B."/>
            <person name="Nagy L.G."/>
            <person name="Aury J.M."/>
            <person name="Wincker P."/>
            <person name="Grigoriev I.V."/>
            <person name="Bonfante P."/>
            <person name="Martin F.M."/>
        </authorList>
    </citation>
    <scope>NUCLEOTIDE SEQUENCE [LARGE SCALE GENOMIC DNA]</scope>
    <source>
        <strain evidence="3 4">120613-1</strain>
    </source>
</reference>
<feature type="compositionally biased region" description="Pro residues" evidence="1">
    <location>
        <begin position="499"/>
        <end position="512"/>
    </location>
</feature>
<sequence length="652" mass="71169">MADQTKTAPVDEYRVMWTANKTQKIKKWHDGFLRYHSFNRRMLVYDDGRHLVADMYLRDREFLGEGDELEFEHHLVSIEDFSGSVNQDLTPIFSPALQRKQAAATVASAAQTPVPNRRRDPAGAPRGGIPGAQSARQQRPATRGSYTPTSVQGENRNGPRNGHMTTPTRPAQAPATVPRMNVQGNRNEATNLNTPGRQDHPPVAGSGRNGQVNEHVGMNTPGPQARAPIPAFRGNGQASGNTNINTPVRNPSSHNPYPTRQNAVYPPQANERPIIFRPTESPIPRQAPPSAPRQPATSHQNHNIRPVGRSPPPPPLPVTKGVAHANAQLASRRPPPPQRPQHQERNIVPETGRPVTAGRQIPAQVNRLGNVTGVSPPMPQVHPVSRAGQSHYPIPQQIQPPVQVQQRHSPPTPQPRSRAPPPPTPTPRAPSPPPAPPPPAPAQAPQPEEPLFKAPATLSKIRQFSFPSRARPPRQPTAPQPVQNPPEFIQVPSSAAAEPTPPPPQRTNPPPNLQKQTSIPNSRSPSPTGRPQKRPSTSANDESQPPSKRKSHFQSARALVNAQKEAADEIRDVEDSDDDDDGGKRSRQGAGAGVIKLSSTAAPKKRGMLLCARPPTFRFPPRKADDEPPPVSKSRVGEDEEWDEDDEIMRLY</sequence>
<feature type="compositionally biased region" description="Acidic residues" evidence="1">
    <location>
        <begin position="571"/>
        <end position="581"/>
    </location>
</feature>
<dbReference type="STRING" id="1336337.A0A3N4KC99"/>
<evidence type="ECO:0000259" key="2">
    <source>
        <dbReference type="Pfam" id="PF10382"/>
    </source>
</evidence>
<dbReference type="OrthoDB" id="6513042at2759"/>
<gene>
    <name evidence="3" type="ORF">L873DRAFT_1731451</name>
</gene>
<feature type="compositionally biased region" description="Acidic residues" evidence="1">
    <location>
        <begin position="638"/>
        <end position="652"/>
    </location>
</feature>
<feature type="domain" description="5'-3' DNA helicase ZGRF1-like N-terminal" evidence="2">
    <location>
        <begin position="10"/>
        <end position="89"/>
    </location>
</feature>
<feature type="compositionally biased region" description="Polar residues" evidence="1">
    <location>
        <begin position="513"/>
        <end position="546"/>
    </location>
</feature>
<feature type="compositionally biased region" description="Polar residues" evidence="1">
    <location>
        <begin position="236"/>
        <end position="262"/>
    </location>
</feature>
<evidence type="ECO:0000256" key="1">
    <source>
        <dbReference type="SAM" id="MobiDB-lite"/>
    </source>
</evidence>
<dbReference type="Pfam" id="PF10382">
    <property type="entry name" value="ZGRF1-like_N"/>
    <property type="match status" value="1"/>
</dbReference>
<feature type="region of interest" description="Disordered" evidence="1">
    <location>
        <begin position="104"/>
        <end position="266"/>
    </location>
</feature>
<feature type="compositionally biased region" description="Polar residues" evidence="1">
    <location>
        <begin position="134"/>
        <end position="155"/>
    </location>
</feature>
<protein>
    <recommendedName>
        <fullName evidence="2">5'-3' DNA helicase ZGRF1-like N-terminal domain-containing protein</fullName>
    </recommendedName>
</protein>
<evidence type="ECO:0000313" key="3">
    <source>
        <dbReference type="EMBL" id="RPB03575.1"/>
    </source>
</evidence>
<keyword evidence="4" id="KW-1185">Reference proteome</keyword>
<feature type="region of interest" description="Disordered" evidence="1">
    <location>
        <begin position="279"/>
        <end position="652"/>
    </location>
</feature>
<feature type="compositionally biased region" description="Pro residues" evidence="1">
    <location>
        <begin position="410"/>
        <end position="448"/>
    </location>
</feature>
<dbReference type="Proteomes" id="UP000276215">
    <property type="component" value="Unassembled WGS sequence"/>
</dbReference>
<dbReference type="EMBL" id="ML120362">
    <property type="protein sequence ID" value="RPB03575.1"/>
    <property type="molecule type" value="Genomic_DNA"/>
</dbReference>
<feature type="compositionally biased region" description="Polar residues" evidence="1">
    <location>
        <begin position="182"/>
        <end position="196"/>
    </location>
</feature>
<dbReference type="InterPro" id="IPR018838">
    <property type="entry name" value="ZGRF1-like_N"/>
</dbReference>
<name>A0A3N4KC99_9PEZI</name>